<dbReference type="PANTHER" id="PTHR41260">
    <property type="entry name" value="PROTEIN ECSC"/>
    <property type="match status" value="1"/>
</dbReference>
<dbReference type="AlphaFoldDB" id="A0A3S8U2J6"/>
<dbReference type="PANTHER" id="PTHR41260:SF1">
    <property type="entry name" value="PROTEIN ECSC"/>
    <property type="match status" value="1"/>
</dbReference>
<dbReference type="RefSeq" id="WP_125324041.1">
    <property type="nucleotide sequence ID" value="NZ_CP034328.1"/>
</dbReference>
<gene>
    <name evidence="1" type="ORF">EI545_02685</name>
</gene>
<dbReference type="Pfam" id="PF12787">
    <property type="entry name" value="EcsC"/>
    <property type="match status" value="1"/>
</dbReference>
<dbReference type="GO" id="GO:0008233">
    <property type="term" value="F:peptidase activity"/>
    <property type="evidence" value="ECO:0007669"/>
    <property type="project" value="UniProtKB-KW"/>
</dbReference>
<evidence type="ECO:0000313" key="2">
    <source>
        <dbReference type="Proteomes" id="UP000282002"/>
    </source>
</evidence>
<name>A0A3S8U2J6_9RHOB</name>
<keyword evidence="2" id="KW-1185">Reference proteome</keyword>
<dbReference type="Proteomes" id="UP000282002">
    <property type="component" value="Chromosome"/>
</dbReference>
<keyword evidence="1" id="KW-0378">Hydrolase</keyword>
<keyword evidence="1" id="KW-0645">Protease</keyword>
<reference evidence="1 2" key="1">
    <citation type="submission" date="2018-12" db="EMBL/GenBank/DDBJ databases">
        <title>Complete genome sequencing of Tabrizicola sp. K13M18.</title>
        <authorList>
            <person name="Bae J.-W."/>
        </authorList>
    </citation>
    <scope>NUCLEOTIDE SEQUENCE [LARGE SCALE GENOMIC DNA]</scope>
    <source>
        <strain evidence="1 2">K13M18</strain>
    </source>
</reference>
<dbReference type="OrthoDB" id="7569638at2"/>
<protein>
    <submittedName>
        <fullName evidence="1">Staphylolytic protease PREPROENZYME LASA</fullName>
    </submittedName>
</protein>
<organism evidence="1 2">
    <name type="scientific">Tabrizicola piscis</name>
    <dbReference type="NCBI Taxonomy" id="2494374"/>
    <lineage>
        <taxon>Bacteria</taxon>
        <taxon>Pseudomonadati</taxon>
        <taxon>Pseudomonadota</taxon>
        <taxon>Alphaproteobacteria</taxon>
        <taxon>Rhodobacterales</taxon>
        <taxon>Paracoccaceae</taxon>
        <taxon>Tabrizicola</taxon>
    </lineage>
</organism>
<dbReference type="KEGG" id="taw:EI545_02685"/>
<sequence length="251" mass="25901">MEQIAYPVAVKNDPADEIAALAARYRRANGPVMRLVNKLGGSLENQLALIPAPLRDQLERKVTWALEASYGLAGRAPEMGARGPMLAVVASGAAGGAGGIATSLAELPVTVTLILNAIRAAAAEAGLDPKEPWVQAECLRVFGAGSPLASDDGVNTSFLTARLTVTGAAVQNLISTIAPKLATVLGQKLAVQAVPVLGAVTGAALNAAFLNYYREVARIRFALLRLAEVHGADPVLQAFAAAVEPPKILKA</sequence>
<dbReference type="GO" id="GO:0006508">
    <property type="term" value="P:proteolysis"/>
    <property type="evidence" value="ECO:0007669"/>
    <property type="project" value="UniProtKB-KW"/>
</dbReference>
<dbReference type="InterPro" id="IPR024787">
    <property type="entry name" value="EcsC"/>
</dbReference>
<proteinExistence type="predicted"/>
<evidence type="ECO:0000313" key="1">
    <source>
        <dbReference type="EMBL" id="AZL57840.1"/>
    </source>
</evidence>
<accession>A0A3S8U2J6</accession>
<dbReference type="EMBL" id="CP034328">
    <property type="protein sequence ID" value="AZL57840.1"/>
    <property type="molecule type" value="Genomic_DNA"/>
</dbReference>